<sequence>MELALKERIEAKVEQAEGASTKPEAQREGSVKDLWKAFQIAFQVYTFTGGIDERVDRLTREIAQEIEKDPLTPFSTILIFLEGRPRSH</sequence>
<dbReference type="AlphaFoldDB" id="A0AAV5IG55"/>
<comment type="caution">
    <text evidence="1">The sequence shown here is derived from an EMBL/GenBank/DDBJ whole genome shotgun (WGS) entry which is preliminary data.</text>
</comment>
<keyword evidence="2" id="KW-1185">Reference proteome</keyword>
<reference evidence="1 2" key="1">
    <citation type="journal article" date="2021" name="Commun. Biol.">
        <title>The genome of Shorea leprosula (Dipterocarpaceae) highlights the ecological relevance of drought in aseasonal tropical rainforests.</title>
        <authorList>
            <person name="Ng K.K.S."/>
            <person name="Kobayashi M.J."/>
            <person name="Fawcett J.A."/>
            <person name="Hatakeyama M."/>
            <person name="Paape T."/>
            <person name="Ng C.H."/>
            <person name="Ang C.C."/>
            <person name="Tnah L.H."/>
            <person name="Lee C.T."/>
            <person name="Nishiyama T."/>
            <person name="Sese J."/>
            <person name="O'Brien M.J."/>
            <person name="Copetti D."/>
            <person name="Mohd Noor M.I."/>
            <person name="Ong R.C."/>
            <person name="Putra M."/>
            <person name="Sireger I.Z."/>
            <person name="Indrioko S."/>
            <person name="Kosugi Y."/>
            <person name="Izuno A."/>
            <person name="Isagi Y."/>
            <person name="Lee S.L."/>
            <person name="Shimizu K.K."/>
        </authorList>
    </citation>
    <scope>NUCLEOTIDE SEQUENCE [LARGE SCALE GENOMIC DNA]</scope>
    <source>
        <strain evidence="1">214</strain>
    </source>
</reference>
<proteinExistence type="predicted"/>
<accession>A0AAV5IG55</accession>
<gene>
    <name evidence="1" type="ORF">SLEP1_g13503</name>
</gene>
<evidence type="ECO:0000313" key="2">
    <source>
        <dbReference type="Proteomes" id="UP001054252"/>
    </source>
</evidence>
<name>A0AAV5IG55_9ROSI</name>
<protein>
    <submittedName>
        <fullName evidence="1">Uncharacterized protein</fullName>
    </submittedName>
</protein>
<organism evidence="1 2">
    <name type="scientific">Rubroshorea leprosula</name>
    <dbReference type="NCBI Taxonomy" id="152421"/>
    <lineage>
        <taxon>Eukaryota</taxon>
        <taxon>Viridiplantae</taxon>
        <taxon>Streptophyta</taxon>
        <taxon>Embryophyta</taxon>
        <taxon>Tracheophyta</taxon>
        <taxon>Spermatophyta</taxon>
        <taxon>Magnoliopsida</taxon>
        <taxon>eudicotyledons</taxon>
        <taxon>Gunneridae</taxon>
        <taxon>Pentapetalae</taxon>
        <taxon>rosids</taxon>
        <taxon>malvids</taxon>
        <taxon>Malvales</taxon>
        <taxon>Dipterocarpaceae</taxon>
        <taxon>Rubroshorea</taxon>
    </lineage>
</organism>
<evidence type="ECO:0000313" key="1">
    <source>
        <dbReference type="EMBL" id="GKV00891.1"/>
    </source>
</evidence>
<dbReference type="EMBL" id="BPVZ01000016">
    <property type="protein sequence ID" value="GKV00891.1"/>
    <property type="molecule type" value="Genomic_DNA"/>
</dbReference>
<dbReference type="Proteomes" id="UP001054252">
    <property type="component" value="Unassembled WGS sequence"/>
</dbReference>